<dbReference type="RefSeq" id="XP_056491080.1">
    <property type="nucleotide sequence ID" value="XM_056628346.1"/>
</dbReference>
<dbReference type="GeneID" id="81367326"/>
<organism evidence="1 2">
    <name type="scientific">Penicillium cosmopolitanum</name>
    <dbReference type="NCBI Taxonomy" id="1131564"/>
    <lineage>
        <taxon>Eukaryota</taxon>
        <taxon>Fungi</taxon>
        <taxon>Dikarya</taxon>
        <taxon>Ascomycota</taxon>
        <taxon>Pezizomycotina</taxon>
        <taxon>Eurotiomycetes</taxon>
        <taxon>Eurotiomycetidae</taxon>
        <taxon>Eurotiales</taxon>
        <taxon>Aspergillaceae</taxon>
        <taxon>Penicillium</taxon>
    </lineage>
</organism>
<evidence type="ECO:0000313" key="2">
    <source>
        <dbReference type="Proteomes" id="UP001147747"/>
    </source>
</evidence>
<protein>
    <submittedName>
        <fullName evidence="1">Uncharacterized protein</fullName>
    </submittedName>
</protein>
<reference evidence="1" key="2">
    <citation type="journal article" date="2023" name="IMA Fungus">
        <title>Comparative genomic study of the Penicillium genus elucidates a diverse pangenome and 15 lateral gene transfer events.</title>
        <authorList>
            <person name="Petersen C."/>
            <person name="Sorensen T."/>
            <person name="Nielsen M.R."/>
            <person name="Sondergaard T.E."/>
            <person name="Sorensen J.L."/>
            <person name="Fitzpatrick D.A."/>
            <person name="Frisvad J.C."/>
            <person name="Nielsen K.L."/>
        </authorList>
    </citation>
    <scope>NUCLEOTIDE SEQUENCE</scope>
    <source>
        <strain evidence="1">IBT 29677</strain>
    </source>
</reference>
<accession>A0A9W9W5V7</accession>
<gene>
    <name evidence="1" type="ORF">N7509_003709</name>
</gene>
<dbReference type="AlphaFoldDB" id="A0A9W9W5V7"/>
<sequence>MDYDHQTLHREIMHDLCAIDPVTANKVLDKCTAKAISSGWCRGIELLLACGMYVESRKYQYRWPGSKIGCGFRHQRAAAYVDETDTRAFNFYTGISLIAATKSSEQILRSTLGNNASEVVHSNWSCLSFLPRSIRATSSWVETTILW</sequence>
<comment type="caution">
    <text evidence="1">The sequence shown here is derived from an EMBL/GenBank/DDBJ whole genome shotgun (WGS) entry which is preliminary data.</text>
</comment>
<keyword evidence="2" id="KW-1185">Reference proteome</keyword>
<dbReference type="EMBL" id="JAPZBU010000005">
    <property type="protein sequence ID" value="KAJ5403838.1"/>
    <property type="molecule type" value="Genomic_DNA"/>
</dbReference>
<reference evidence="1" key="1">
    <citation type="submission" date="2022-12" db="EMBL/GenBank/DDBJ databases">
        <authorList>
            <person name="Petersen C."/>
        </authorList>
    </citation>
    <scope>NUCLEOTIDE SEQUENCE</scope>
    <source>
        <strain evidence="1">IBT 29677</strain>
    </source>
</reference>
<name>A0A9W9W5V7_9EURO</name>
<evidence type="ECO:0000313" key="1">
    <source>
        <dbReference type="EMBL" id="KAJ5403838.1"/>
    </source>
</evidence>
<dbReference type="Proteomes" id="UP001147747">
    <property type="component" value="Unassembled WGS sequence"/>
</dbReference>
<proteinExistence type="predicted"/>